<dbReference type="Pfam" id="PF12833">
    <property type="entry name" value="HTH_18"/>
    <property type="match status" value="1"/>
</dbReference>
<evidence type="ECO:0000256" key="1">
    <source>
        <dbReference type="ARBA" id="ARBA00023015"/>
    </source>
</evidence>
<keyword evidence="6" id="KW-1185">Reference proteome</keyword>
<evidence type="ECO:0000259" key="4">
    <source>
        <dbReference type="PROSITE" id="PS01124"/>
    </source>
</evidence>
<evidence type="ECO:0000313" key="6">
    <source>
        <dbReference type="Proteomes" id="UP000250369"/>
    </source>
</evidence>
<dbReference type="PANTHER" id="PTHR43280:SF2">
    <property type="entry name" value="HTH-TYPE TRANSCRIPTIONAL REGULATOR EXSA"/>
    <property type="match status" value="1"/>
</dbReference>
<dbReference type="PROSITE" id="PS00041">
    <property type="entry name" value="HTH_ARAC_FAMILY_1"/>
    <property type="match status" value="1"/>
</dbReference>
<dbReference type="InterPro" id="IPR014710">
    <property type="entry name" value="RmlC-like_jellyroll"/>
</dbReference>
<keyword evidence="3" id="KW-0804">Transcription</keyword>
<dbReference type="PROSITE" id="PS01124">
    <property type="entry name" value="HTH_ARAC_FAMILY_2"/>
    <property type="match status" value="1"/>
</dbReference>
<comment type="caution">
    <text evidence="5">The sequence shown here is derived from an EMBL/GenBank/DDBJ whole genome shotgun (WGS) entry which is preliminary data.</text>
</comment>
<dbReference type="Proteomes" id="UP000250369">
    <property type="component" value="Unassembled WGS sequence"/>
</dbReference>
<sequence length="360" mass="41292">MIRTDIFARMMTGFNTRFVHWSTLIIHSLPAAGMVLQCIHKTELPRSMRMSLHQSGEQSSKQSFPKQFECRVELGALRFHLFTDAGFFRTSCDWRVLNHNHVLYEVQFVHKGSIVLSLEDGCHEVPEGSFCVIPPGMYHSQQRPLSGEEAHKTCFSFRFDVMPRPKHEYSPGETEELLRVLQNAPFFISPDSHATAELLDEIKRELLTRPVGYLAKVQCMFGQALVDVIRSSPNIQTTPRNRMQPATPVDNRLTIIDTFFSEQFDSPLREEDLAGLLYVSHRQLNRILHDLYGMSFRRKLQHTRMKVAMDLLKHTDLPVKEIAARVGYPFAENFHAQFKALTNTTPTAYRNGASSRPDEG</sequence>
<dbReference type="SUPFAM" id="SSF46689">
    <property type="entry name" value="Homeodomain-like"/>
    <property type="match status" value="1"/>
</dbReference>
<dbReference type="PANTHER" id="PTHR43280">
    <property type="entry name" value="ARAC-FAMILY TRANSCRIPTIONAL REGULATOR"/>
    <property type="match status" value="1"/>
</dbReference>
<feature type="domain" description="HTH araC/xylS-type" evidence="4">
    <location>
        <begin position="254"/>
        <end position="352"/>
    </location>
</feature>
<dbReference type="EMBL" id="QMFB01000024">
    <property type="protein sequence ID" value="RAV15299.1"/>
    <property type="molecule type" value="Genomic_DNA"/>
</dbReference>
<evidence type="ECO:0000256" key="2">
    <source>
        <dbReference type="ARBA" id="ARBA00023125"/>
    </source>
</evidence>
<protein>
    <recommendedName>
        <fullName evidence="4">HTH araC/xylS-type domain-containing protein</fullName>
    </recommendedName>
</protein>
<proteinExistence type="predicted"/>
<organism evidence="5 6">
    <name type="scientific">Paenibacillus contaminans</name>
    <dbReference type="NCBI Taxonomy" id="450362"/>
    <lineage>
        <taxon>Bacteria</taxon>
        <taxon>Bacillati</taxon>
        <taxon>Bacillota</taxon>
        <taxon>Bacilli</taxon>
        <taxon>Bacillales</taxon>
        <taxon>Paenibacillaceae</taxon>
        <taxon>Paenibacillus</taxon>
    </lineage>
</organism>
<dbReference type="InterPro" id="IPR018062">
    <property type="entry name" value="HTH_AraC-typ_CS"/>
</dbReference>
<gene>
    <name evidence="5" type="ORF">DQG23_30310</name>
</gene>
<dbReference type="InterPro" id="IPR037923">
    <property type="entry name" value="HTH-like"/>
</dbReference>
<dbReference type="SUPFAM" id="SSF51215">
    <property type="entry name" value="Regulatory protein AraC"/>
    <property type="match status" value="1"/>
</dbReference>
<dbReference type="Pfam" id="PF02311">
    <property type="entry name" value="AraC_binding"/>
    <property type="match status" value="1"/>
</dbReference>
<evidence type="ECO:0000256" key="3">
    <source>
        <dbReference type="ARBA" id="ARBA00023163"/>
    </source>
</evidence>
<dbReference type="GO" id="GO:0043565">
    <property type="term" value="F:sequence-specific DNA binding"/>
    <property type="evidence" value="ECO:0007669"/>
    <property type="project" value="InterPro"/>
</dbReference>
<name>A0A329M556_9BACL</name>
<dbReference type="Gene3D" id="1.10.10.60">
    <property type="entry name" value="Homeodomain-like"/>
    <property type="match status" value="1"/>
</dbReference>
<evidence type="ECO:0000313" key="5">
    <source>
        <dbReference type="EMBL" id="RAV15299.1"/>
    </source>
</evidence>
<dbReference type="InterPro" id="IPR009057">
    <property type="entry name" value="Homeodomain-like_sf"/>
</dbReference>
<dbReference type="GO" id="GO:0003700">
    <property type="term" value="F:DNA-binding transcription factor activity"/>
    <property type="evidence" value="ECO:0007669"/>
    <property type="project" value="InterPro"/>
</dbReference>
<dbReference type="InterPro" id="IPR018060">
    <property type="entry name" value="HTH_AraC"/>
</dbReference>
<dbReference type="Gene3D" id="2.60.120.10">
    <property type="entry name" value="Jelly Rolls"/>
    <property type="match status" value="1"/>
</dbReference>
<keyword evidence="2" id="KW-0238">DNA-binding</keyword>
<dbReference type="InterPro" id="IPR003313">
    <property type="entry name" value="AraC-bd"/>
</dbReference>
<dbReference type="SMART" id="SM00342">
    <property type="entry name" value="HTH_ARAC"/>
    <property type="match status" value="1"/>
</dbReference>
<keyword evidence="1" id="KW-0805">Transcription regulation</keyword>
<reference evidence="5 6" key="1">
    <citation type="journal article" date="2009" name="Int. J. Syst. Evol. Microbiol.">
        <title>Paenibacillus contaminans sp. nov., isolated from a contaminated laboratory plate.</title>
        <authorList>
            <person name="Chou J.H."/>
            <person name="Lee J.H."/>
            <person name="Lin M.C."/>
            <person name="Chang P.S."/>
            <person name="Arun A.B."/>
            <person name="Young C.C."/>
            <person name="Chen W.M."/>
        </authorList>
    </citation>
    <scope>NUCLEOTIDE SEQUENCE [LARGE SCALE GENOMIC DNA]</scope>
    <source>
        <strain evidence="5 6">CKOBP-6</strain>
    </source>
</reference>
<accession>A0A329M556</accession>
<dbReference type="AlphaFoldDB" id="A0A329M556"/>